<evidence type="ECO:0000313" key="6">
    <source>
        <dbReference type="EMBL" id="BAQ25219.1"/>
    </source>
</evidence>
<evidence type="ECO:0000313" key="7">
    <source>
        <dbReference type="Proteomes" id="UP000217758"/>
    </source>
</evidence>
<dbReference type="EMBL" id="AP014612">
    <property type="protein sequence ID" value="BAQ25219.1"/>
    <property type="molecule type" value="Genomic_DNA"/>
</dbReference>
<dbReference type="EC" id="3.1.1.96" evidence="5"/>
<dbReference type="PANTHER" id="PTHR10472">
    <property type="entry name" value="D-TYROSYL-TRNA TYR DEACYLASE"/>
    <property type="match status" value="1"/>
</dbReference>
<dbReference type="SUPFAM" id="SSF69500">
    <property type="entry name" value="DTD-like"/>
    <property type="match status" value="1"/>
</dbReference>
<dbReference type="AlphaFoldDB" id="A0A1L7LM33"/>
<dbReference type="NCBIfam" id="TIGR00256">
    <property type="entry name" value="D-aminoacyl-tRNA deacylase"/>
    <property type="match status" value="1"/>
</dbReference>
<comment type="subunit">
    <text evidence="5">Homodimer.</text>
</comment>
<gene>
    <name evidence="5" type="primary">dtd</name>
    <name evidence="6" type="ORF">SRT_19580</name>
</gene>
<dbReference type="KEGG" id="strg:SRT_19580"/>
<keyword evidence="5" id="KW-0963">Cytoplasm</keyword>
<evidence type="ECO:0000256" key="1">
    <source>
        <dbReference type="ARBA" id="ARBA00009673"/>
    </source>
</evidence>
<dbReference type="PANTHER" id="PTHR10472:SF5">
    <property type="entry name" value="D-AMINOACYL-TRNA DEACYLASE 1"/>
    <property type="match status" value="1"/>
</dbReference>
<evidence type="ECO:0000256" key="3">
    <source>
        <dbReference type="ARBA" id="ARBA00022801"/>
    </source>
</evidence>
<dbReference type="HAMAP" id="MF_00518">
    <property type="entry name" value="Deacylase_Dtd"/>
    <property type="match status" value="1"/>
</dbReference>
<dbReference type="FunFam" id="3.50.80.10:FF:000001">
    <property type="entry name" value="D-aminoacyl-tRNA deacylase"/>
    <property type="match status" value="1"/>
</dbReference>
<comment type="subcellular location">
    <subcellularLocation>
        <location evidence="5">Cytoplasm</location>
    </subcellularLocation>
</comment>
<name>A0A1L7LM33_9STRE</name>
<comment type="catalytic activity">
    <reaction evidence="5">
        <text>a D-aminoacyl-tRNA + H2O = a tRNA + a D-alpha-amino acid + H(+)</text>
        <dbReference type="Rhea" id="RHEA:13953"/>
        <dbReference type="Rhea" id="RHEA-COMP:10123"/>
        <dbReference type="Rhea" id="RHEA-COMP:10124"/>
        <dbReference type="ChEBI" id="CHEBI:15377"/>
        <dbReference type="ChEBI" id="CHEBI:15378"/>
        <dbReference type="ChEBI" id="CHEBI:59871"/>
        <dbReference type="ChEBI" id="CHEBI:78442"/>
        <dbReference type="ChEBI" id="CHEBI:79333"/>
        <dbReference type="EC" id="3.1.1.96"/>
    </reaction>
</comment>
<dbReference type="Gene3D" id="3.50.80.10">
    <property type="entry name" value="D-tyrosyl-tRNA(Tyr) deacylase"/>
    <property type="match status" value="1"/>
</dbReference>
<dbReference type="EC" id="3.1.1.-" evidence="5"/>
<sequence length="153" mass="16785">MPMKIVIQRVMKASLTVEGKSRASINQGLVLLVGIGPDDTQEDLSYAVWKIANMRIFSDEEGKMNLSVRDIKGEVLSVSQFTLFANTKKGNRPAFTGAAQPDLASQLYDQFNQELAQLVPIQTGIFGADMQVSLTNDGPVTIVLDTKRKNKLV</sequence>
<evidence type="ECO:0000256" key="4">
    <source>
        <dbReference type="ARBA" id="ARBA00022884"/>
    </source>
</evidence>
<keyword evidence="3 5" id="KW-0378">Hydrolase</keyword>
<dbReference type="Pfam" id="PF02580">
    <property type="entry name" value="Tyr_Deacylase"/>
    <property type="match status" value="1"/>
</dbReference>
<evidence type="ECO:0000256" key="2">
    <source>
        <dbReference type="ARBA" id="ARBA00022555"/>
    </source>
</evidence>
<dbReference type="InterPro" id="IPR003732">
    <property type="entry name" value="Daa-tRNA_deacyls_DTD"/>
</dbReference>
<reference evidence="6 7" key="1">
    <citation type="journal article" date="2016" name="Microbiol. Immunol.">
        <title>Complete genome sequence of Streptococcus troglodytae TKU31 isolated from the oral cavity of a chimpanzee (Pan troglodytes).</title>
        <authorList>
            <person name="Okamoto M."/>
            <person name="Naito M."/>
            <person name="Miyanohara M."/>
            <person name="Imai S."/>
            <person name="Nomura Y."/>
            <person name="Saito W."/>
            <person name="Momoi Y."/>
            <person name="Takada K."/>
            <person name="Miyabe-Nishiwaki T."/>
            <person name="Tomonaga M."/>
            <person name="Hanada N."/>
        </authorList>
    </citation>
    <scope>NUCLEOTIDE SEQUENCE [LARGE SCALE GENOMIC DNA]</scope>
    <source>
        <strain evidence="7">TKU 31</strain>
    </source>
</reference>
<keyword evidence="2 5" id="KW-0820">tRNA-binding</keyword>
<proteinExistence type="inferred from homology"/>
<dbReference type="InterPro" id="IPR023509">
    <property type="entry name" value="DTD-like_sf"/>
</dbReference>
<dbReference type="GO" id="GO:0005737">
    <property type="term" value="C:cytoplasm"/>
    <property type="evidence" value="ECO:0007669"/>
    <property type="project" value="UniProtKB-SubCell"/>
</dbReference>
<protein>
    <recommendedName>
        <fullName evidence="5">D-aminoacyl-tRNA deacylase</fullName>
        <shortName evidence="5">DTD</shortName>
        <ecNumber evidence="5">3.1.1.96</ecNumber>
    </recommendedName>
    <alternativeName>
        <fullName evidence="5">Gly-tRNA(Ala) deacylase</fullName>
        <ecNumber evidence="5">3.1.1.-</ecNumber>
    </alternativeName>
</protein>
<dbReference type="GO" id="GO:0043908">
    <property type="term" value="F:Ser(Gly)-tRNA(Ala) hydrolase activity"/>
    <property type="evidence" value="ECO:0007669"/>
    <property type="project" value="UniProtKB-UniRule"/>
</dbReference>
<keyword evidence="7" id="KW-1185">Reference proteome</keyword>
<comment type="similarity">
    <text evidence="1 5">Belongs to the DTD family.</text>
</comment>
<dbReference type="GO" id="GO:0106026">
    <property type="term" value="F:Gly-tRNA(Ala) deacylase activity"/>
    <property type="evidence" value="ECO:0007669"/>
    <property type="project" value="UniProtKB-UniRule"/>
</dbReference>
<organism evidence="6 7">
    <name type="scientific">Streptococcus troglodytae</name>
    <dbReference type="NCBI Taxonomy" id="1111760"/>
    <lineage>
        <taxon>Bacteria</taxon>
        <taxon>Bacillati</taxon>
        <taxon>Bacillota</taxon>
        <taxon>Bacilli</taxon>
        <taxon>Lactobacillales</taxon>
        <taxon>Streptococcaceae</taxon>
        <taxon>Streptococcus</taxon>
    </lineage>
</organism>
<dbReference type="CDD" id="cd00563">
    <property type="entry name" value="Dtyr_deacylase"/>
    <property type="match status" value="1"/>
</dbReference>
<comment type="catalytic activity">
    <reaction evidence="5">
        <text>glycyl-tRNA(Ala) + H2O = tRNA(Ala) + glycine + H(+)</text>
        <dbReference type="Rhea" id="RHEA:53744"/>
        <dbReference type="Rhea" id="RHEA-COMP:9657"/>
        <dbReference type="Rhea" id="RHEA-COMP:13640"/>
        <dbReference type="ChEBI" id="CHEBI:15377"/>
        <dbReference type="ChEBI" id="CHEBI:15378"/>
        <dbReference type="ChEBI" id="CHEBI:57305"/>
        <dbReference type="ChEBI" id="CHEBI:78442"/>
        <dbReference type="ChEBI" id="CHEBI:78522"/>
    </reaction>
</comment>
<feature type="short sequence motif" description="Gly-cisPro motif, important for rejection of L-amino acids" evidence="5">
    <location>
        <begin position="138"/>
        <end position="139"/>
    </location>
</feature>
<dbReference type="GO" id="GO:0000049">
    <property type="term" value="F:tRNA binding"/>
    <property type="evidence" value="ECO:0007669"/>
    <property type="project" value="UniProtKB-UniRule"/>
</dbReference>
<evidence type="ECO:0000256" key="5">
    <source>
        <dbReference type="HAMAP-Rule" id="MF_00518"/>
    </source>
</evidence>
<dbReference type="GO" id="GO:0051500">
    <property type="term" value="F:D-tyrosyl-tRNA(Tyr) deacylase activity"/>
    <property type="evidence" value="ECO:0007669"/>
    <property type="project" value="TreeGrafter"/>
</dbReference>
<accession>A0A1L7LM33</accession>
<dbReference type="GO" id="GO:0019478">
    <property type="term" value="P:D-amino acid catabolic process"/>
    <property type="evidence" value="ECO:0007669"/>
    <property type="project" value="UniProtKB-UniRule"/>
</dbReference>
<keyword evidence="4 5" id="KW-0694">RNA-binding</keyword>
<comment type="function">
    <text evidence="5">An aminoacyl-tRNA editing enzyme that deacylates mischarged D-aminoacyl-tRNAs. Also deacylates mischarged glycyl-tRNA(Ala), protecting cells against glycine mischarging by AlaRS. Acts via tRNA-based rather than protein-based catalysis; rejects L-amino acids rather than detecting D-amino acids in the active site. By recycling D-aminoacyl-tRNA to D-amino acids and free tRNA molecules, this enzyme counteracts the toxicity associated with the formation of D-aminoacyl-tRNA entities in vivo and helps enforce protein L-homochirality.</text>
</comment>
<comment type="domain">
    <text evidence="5">A Gly-cisPro motif from one monomer fits into the active site of the other monomer to allow specific chiral rejection of L-amino acids.</text>
</comment>
<dbReference type="Proteomes" id="UP000217758">
    <property type="component" value="Chromosome"/>
</dbReference>